<dbReference type="InterPro" id="IPR002156">
    <property type="entry name" value="RNaseH_domain"/>
</dbReference>
<evidence type="ECO:0000313" key="3">
    <source>
        <dbReference type="Proteomes" id="UP000607653"/>
    </source>
</evidence>
<name>A0A822YPY1_NELNU</name>
<dbReference type="Proteomes" id="UP000607653">
    <property type="component" value="Unassembled WGS sequence"/>
</dbReference>
<dbReference type="InterPro" id="IPR044730">
    <property type="entry name" value="RNase_H-like_dom_plant"/>
</dbReference>
<comment type="caution">
    <text evidence="2">The sequence shown here is derived from an EMBL/GenBank/DDBJ whole genome shotgun (WGS) entry which is preliminary data.</text>
</comment>
<dbReference type="InterPro" id="IPR053151">
    <property type="entry name" value="RNase_H-like"/>
</dbReference>
<feature type="domain" description="RNase H type-1" evidence="1">
    <location>
        <begin position="85"/>
        <end position="206"/>
    </location>
</feature>
<dbReference type="EMBL" id="DUZY01000004">
    <property type="protein sequence ID" value="DAD34640.1"/>
    <property type="molecule type" value="Genomic_DNA"/>
</dbReference>
<dbReference type="InterPro" id="IPR036397">
    <property type="entry name" value="RNaseH_sf"/>
</dbReference>
<reference evidence="2 3" key="1">
    <citation type="journal article" date="2020" name="Mol. Biol. Evol.">
        <title>Distinct Expression and Methylation Patterns for Genes with Different Fates following a Single Whole-Genome Duplication in Flowering Plants.</title>
        <authorList>
            <person name="Shi T."/>
            <person name="Rahmani R.S."/>
            <person name="Gugger P.F."/>
            <person name="Wang M."/>
            <person name="Li H."/>
            <person name="Zhang Y."/>
            <person name="Li Z."/>
            <person name="Wang Q."/>
            <person name="Van de Peer Y."/>
            <person name="Marchal K."/>
            <person name="Chen J."/>
        </authorList>
    </citation>
    <scope>NUCLEOTIDE SEQUENCE [LARGE SCALE GENOMIC DNA]</scope>
    <source>
        <tissue evidence="2">Leaf</tissue>
    </source>
</reference>
<organism evidence="2 3">
    <name type="scientific">Nelumbo nucifera</name>
    <name type="common">Sacred lotus</name>
    <dbReference type="NCBI Taxonomy" id="4432"/>
    <lineage>
        <taxon>Eukaryota</taxon>
        <taxon>Viridiplantae</taxon>
        <taxon>Streptophyta</taxon>
        <taxon>Embryophyta</taxon>
        <taxon>Tracheophyta</taxon>
        <taxon>Spermatophyta</taxon>
        <taxon>Magnoliopsida</taxon>
        <taxon>Proteales</taxon>
        <taxon>Nelumbonaceae</taxon>
        <taxon>Nelumbo</taxon>
    </lineage>
</organism>
<protein>
    <recommendedName>
        <fullName evidence="1">RNase H type-1 domain-containing protein</fullName>
    </recommendedName>
</protein>
<gene>
    <name evidence="2" type="ORF">HUJ06_005280</name>
</gene>
<keyword evidence="3" id="KW-1185">Reference proteome</keyword>
<dbReference type="Gene3D" id="3.30.420.10">
    <property type="entry name" value="Ribonuclease H-like superfamily/Ribonuclease H"/>
    <property type="match status" value="1"/>
</dbReference>
<evidence type="ECO:0000313" key="2">
    <source>
        <dbReference type="EMBL" id="DAD34640.1"/>
    </source>
</evidence>
<proteinExistence type="predicted"/>
<evidence type="ECO:0000259" key="1">
    <source>
        <dbReference type="Pfam" id="PF13456"/>
    </source>
</evidence>
<accession>A0A822YPY1</accession>
<dbReference type="Pfam" id="PF13456">
    <property type="entry name" value="RVT_3"/>
    <property type="match status" value="1"/>
</dbReference>
<dbReference type="PANTHER" id="PTHR47723:SF19">
    <property type="entry name" value="POLYNUCLEOTIDYL TRANSFERASE, RIBONUCLEASE H-LIKE SUPERFAMILY PROTEIN"/>
    <property type="match status" value="1"/>
</dbReference>
<dbReference type="InterPro" id="IPR012337">
    <property type="entry name" value="RNaseH-like_sf"/>
</dbReference>
<dbReference type="SUPFAM" id="SSF53098">
    <property type="entry name" value="Ribonuclease H-like"/>
    <property type="match status" value="1"/>
</dbReference>
<dbReference type="PANTHER" id="PTHR47723">
    <property type="entry name" value="OS05G0353850 PROTEIN"/>
    <property type="match status" value="1"/>
</dbReference>
<dbReference type="CDD" id="cd06222">
    <property type="entry name" value="RNase_H_like"/>
    <property type="match status" value="1"/>
</dbReference>
<dbReference type="GO" id="GO:0004523">
    <property type="term" value="F:RNA-DNA hybrid ribonuclease activity"/>
    <property type="evidence" value="ECO:0007669"/>
    <property type="project" value="InterPro"/>
</dbReference>
<sequence>MQFSGAFGRSATKEFFTIKYSSLDELKGRVLFRINSWMKVSSMSRGISMGDVERNLGLVLSSSSLDRAHTVPVTPKPPTDFVLQFDGSCLSRLNHRGQAGIGGRILISLGTQFWAYSGPIEEAEAVEAEVQALLMGLRCVKSLNISSVVVEGDSKVVISWMLNQQEGPWRFSHQINEIRVIQLQLHCVFRWIPRNLNSIADALAKSGVGRDFWYSNIELPF</sequence>
<dbReference type="GO" id="GO:0003676">
    <property type="term" value="F:nucleic acid binding"/>
    <property type="evidence" value="ECO:0007669"/>
    <property type="project" value="InterPro"/>
</dbReference>
<dbReference type="AlphaFoldDB" id="A0A822YPY1"/>